<dbReference type="EMBL" id="JASCXX010000002">
    <property type="protein sequence ID" value="MDI6447766.1"/>
    <property type="molecule type" value="Genomic_DNA"/>
</dbReference>
<evidence type="ECO:0000313" key="3">
    <source>
        <dbReference type="EMBL" id="MDI6447766.1"/>
    </source>
</evidence>
<dbReference type="InterPro" id="IPR041624">
    <property type="entry name" value="RGI_lyase"/>
</dbReference>
<sequence>MMHARKIRRAVVVTMIVLPACLVCAGAERLDRGLVAVPREDGSVFLSWRLLARDTEQTRFSLVRREGSGAEVVLTASPYRLTNFVDKGAWGSDGVARRYELRVHPAGDAAVSETAYATVKQDSRPYIRIPLAGDYDFQKVGIGDLTGDGALEFLIKQPNFNTDPYQQPGYWKPSTTTYKIEAYRLDGTMLWHHDMGWSIEAGIWYSPWVVYDMDGDGKAEVYCKAGEGDPRDEKGLVQTGPEWLVKLDGETGRIVAKTEWLSRDGYPSYNYYCRNFLAVAYLDGKTPSIIMQRGTYNLIKTQAMDKDFKTLWYWDSTQEERRYAGQGSHGLITADVTGDGRDELVIGAAVLDGRGKGLWSLEMGHPDICYVADIDPSNPGLEIYYGFESRQKTDGMCVVDAKTGRKLWGHKEPTFHLHGQGMAADVLAEHPGMEVLAGERDYPKRWLYSATGELIETDGELPLSPRPLWWDDDPQKEVLFGRTIRKWNGPTLGTVEGRVIAVMDCLGDHREEIVTSLPGEIRIYTTTIPSQQRRLCLLEDRQYRLGVVAQTMGYYYPAQLGK</sequence>
<dbReference type="PANTHER" id="PTHR43118:SF1">
    <property type="entry name" value="RHAMNOGALACTURONAN LYASE (EUROFUNG)"/>
    <property type="match status" value="1"/>
</dbReference>
<feature type="domain" description="Rhamnogalacturonan lyase family 11 C-terminal" evidence="2">
    <location>
        <begin position="134"/>
        <end position="559"/>
    </location>
</feature>
<dbReference type="PANTHER" id="PTHR43118">
    <property type="entry name" value="RHAMNOGALACTURONAN LYASE (EUROFUNG)"/>
    <property type="match status" value="1"/>
</dbReference>
<comment type="caution">
    <text evidence="3">The sequence shown here is derived from an EMBL/GenBank/DDBJ whole genome shotgun (WGS) entry which is preliminary data.</text>
</comment>
<dbReference type="SUPFAM" id="SSF69318">
    <property type="entry name" value="Integrin alpha N-terminal domain"/>
    <property type="match status" value="1"/>
</dbReference>
<protein>
    <recommendedName>
        <fullName evidence="5">Rhamnogalacturonan I lyase beta-sheet domain-containing protein</fullName>
    </recommendedName>
</protein>
<dbReference type="Gene3D" id="2.60.40.10">
    <property type="entry name" value="Immunoglobulins"/>
    <property type="match status" value="1"/>
</dbReference>
<dbReference type="Proteomes" id="UP001431776">
    <property type="component" value="Unassembled WGS sequence"/>
</dbReference>
<evidence type="ECO:0000259" key="1">
    <source>
        <dbReference type="Pfam" id="PF18370"/>
    </source>
</evidence>
<evidence type="ECO:0000259" key="2">
    <source>
        <dbReference type="Pfam" id="PF21348"/>
    </source>
</evidence>
<proteinExistence type="predicted"/>
<evidence type="ECO:0008006" key="5">
    <source>
        <dbReference type="Google" id="ProtNLM"/>
    </source>
</evidence>
<dbReference type="Pfam" id="PF21348">
    <property type="entry name" value="RGL11_C"/>
    <property type="match status" value="1"/>
</dbReference>
<name>A0AAW6TW98_9BACT</name>
<reference evidence="3" key="1">
    <citation type="submission" date="2023-05" db="EMBL/GenBank/DDBJ databases">
        <title>Anaerotaeda fermentans gen. nov., sp. nov., a novel anaerobic planctomycete of the new family within the order Sedimentisphaerales isolated from Taman Peninsula, Russia.</title>
        <authorList>
            <person name="Khomyakova M.A."/>
            <person name="Merkel A.Y."/>
            <person name="Slobodkin A.I."/>
        </authorList>
    </citation>
    <scope>NUCLEOTIDE SEQUENCE</scope>
    <source>
        <strain evidence="3">M17dextr</strain>
    </source>
</reference>
<dbReference type="InterPro" id="IPR034641">
    <property type="entry name" value="RGL11"/>
</dbReference>
<keyword evidence="4" id="KW-1185">Reference proteome</keyword>
<feature type="domain" description="Rhamnogalacturonan I lyase beta-sheet" evidence="1">
    <location>
        <begin position="27"/>
        <end position="89"/>
    </location>
</feature>
<dbReference type="RefSeq" id="WP_349243178.1">
    <property type="nucleotide sequence ID" value="NZ_JASCXX010000002.1"/>
</dbReference>
<organism evidence="3 4">
    <name type="scientific">Anaerobaca lacustris</name>
    <dbReference type="NCBI Taxonomy" id="3044600"/>
    <lineage>
        <taxon>Bacteria</taxon>
        <taxon>Pseudomonadati</taxon>
        <taxon>Planctomycetota</taxon>
        <taxon>Phycisphaerae</taxon>
        <taxon>Sedimentisphaerales</taxon>
        <taxon>Anaerobacaceae</taxon>
        <taxon>Anaerobaca</taxon>
    </lineage>
</organism>
<evidence type="ECO:0000313" key="4">
    <source>
        <dbReference type="Proteomes" id="UP001431776"/>
    </source>
</evidence>
<dbReference type="AlphaFoldDB" id="A0AAW6TW98"/>
<accession>A0AAW6TW98</accession>
<dbReference type="Pfam" id="PF18370">
    <property type="entry name" value="RGI_lyase"/>
    <property type="match status" value="1"/>
</dbReference>
<dbReference type="InterPro" id="IPR049366">
    <property type="entry name" value="RGL11_C"/>
</dbReference>
<gene>
    <name evidence="3" type="ORF">QJ522_01825</name>
</gene>
<dbReference type="InterPro" id="IPR013783">
    <property type="entry name" value="Ig-like_fold"/>
</dbReference>
<dbReference type="InterPro" id="IPR028994">
    <property type="entry name" value="Integrin_alpha_N"/>
</dbReference>